<reference evidence="5 6" key="1">
    <citation type="submission" date="2011-10" db="EMBL/GenBank/DDBJ databases">
        <title>Genome sequence of Gluconobacter morbifer G707, isolated from Drosophila gut.</title>
        <authorList>
            <person name="Lee W.-J."/>
            <person name="Kim E.-K."/>
        </authorList>
    </citation>
    <scope>NUCLEOTIDE SEQUENCE [LARGE SCALE GENOMIC DNA]</scope>
    <source>
        <strain evidence="5 6">G707</strain>
    </source>
</reference>
<dbReference type="InterPro" id="IPR001034">
    <property type="entry name" value="DeoR_HTH"/>
</dbReference>
<dbReference type="PANTHER" id="PTHR30363">
    <property type="entry name" value="HTH-TYPE TRANSCRIPTIONAL REGULATOR SRLR-RELATED"/>
    <property type="match status" value="1"/>
</dbReference>
<name>G6XH40_9PROT</name>
<evidence type="ECO:0000256" key="3">
    <source>
        <dbReference type="ARBA" id="ARBA00023163"/>
    </source>
</evidence>
<dbReference type="PRINTS" id="PR00037">
    <property type="entry name" value="HTHLACR"/>
</dbReference>
<dbReference type="PATRIC" id="fig|1088869.3.peg.811"/>
<dbReference type="Gene3D" id="1.10.10.10">
    <property type="entry name" value="Winged helix-like DNA-binding domain superfamily/Winged helix DNA-binding domain"/>
    <property type="match status" value="1"/>
</dbReference>
<evidence type="ECO:0000256" key="1">
    <source>
        <dbReference type="ARBA" id="ARBA00022491"/>
    </source>
</evidence>
<dbReference type="SUPFAM" id="SSF100950">
    <property type="entry name" value="NagB/RpiA/CoA transferase-like"/>
    <property type="match status" value="1"/>
</dbReference>
<dbReference type="InterPro" id="IPR036388">
    <property type="entry name" value="WH-like_DNA-bd_sf"/>
</dbReference>
<keyword evidence="3" id="KW-0804">Transcription</keyword>
<dbReference type="InterPro" id="IPR037171">
    <property type="entry name" value="NagB/RpiA_transferase-like"/>
</dbReference>
<keyword evidence="6" id="KW-1185">Reference proteome</keyword>
<dbReference type="PANTHER" id="PTHR30363:SF4">
    <property type="entry name" value="GLYCEROL-3-PHOSPHATE REGULON REPRESSOR"/>
    <property type="match status" value="1"/>
</dbReference>
<dbReference type="PROSITE" id="PS51000">
    <property type="entry name" value="HTH_DEOR_2"/>
    <property type="match status" value="1"/>
</dbReference>
<dbReference type="Pfam" id="PF00455">
    <property type="entry name" value="DeoRC"/>
    <property type="match status" value="1"/>
</dbReference>
<dbReference type="AlphaFoldDB" id="G6XH40"/>
<keyword evidence="2" id="KW-0805">Transcription regulation</keyword>
<dbReference type="eggNOG" id="COG1349">
    <property type="taxonomic scope" value="Bacteria"/>
</dbReference>
<evidence type="ECO:0000313" key="6">
    <source>
        <dbReference type="Proteomes" id="UP000004949"/>
    </source>
</evidence>
<comment type="caution">
    <text evidence="5">The sequence shown here is derived from an EMBL/GenBank/DDBJ whole genome shotgun (WGS) entry which is preliminary data.</text>
</comment>
<dbReference type="EMBL" id="AGQV01000001">
    <property type="protein sequence ID" value="EHH69498.1"/>
    <property type="molecule type" value="Genomic_DNA"/>
</dbReference>
<dbReference type="InterPro" id="IPR014036">
    <property type="entry name" value="DeoR-like_C"/>
</dbReference>
<dbReference type="STRING" id="1088869.GMO_08050"/>
<dbReference type="InterPro" id="IPR050313">
    <property type="entry name" value="Carb_Metab_HTH_regulators"/>
</dbReference>
<accession>G6XH40</accession>
<sequence>MMFVSVRMKNMQDFSVQITPRQEQIVRLVRRQGYISNEELAQHFGVVVQTIRRDVGYLSDNTLLCRCHGGAMPISTVENIAYHDRQVLNPGSKDAIGRYGARLIPDRSSLFINIGTTTEAFARNLTGHRDLRIVTNNLQVASLVARRLDFRTVIVGGELRPQDGGILGASATEALAGFRMEYGVIGISGIDEDGTLLDFDLAEIQCARTIIRNSRRVLLLADHTKFARRPTGKVGDLSEIDDLITDRPLPEAFQERLEIAGVTLHIAETT</sequence>
<evidence type="ECO:0000256" key="2">
    <source>
        <dbReference type="ARBA" id="ARBA00023015"/>
    </source>
</evidence>
<dbReference type="Proteomes" id="UP000004949">
    <property type="component" value="Unassembled WGS sequence"/>
</dbReference>
<dbReference type="Pfam" id="PF08220">
    <property type="entry name" value="HTH_DeoR"/>
    <property type="match status" value="1"/>
</dbReference>
<proteinExistence type="predicted"/>
<dbReference type="GO" id="GO:0003700">
    <property type="term" value="F:DNA-binding transcription factor activity"/>
    <property type="evidence" value="ECO:0007669"/>
    <property type="project" value="InterPro"/>
</dbReference>
<protein>
    <submittedName>
        <fullName evidence="5">Glycerol-3-phosphate regulon repressor</fullName>
    </submittedName>
</protein>
<gene>
    <name evidence="5" type="ORF">GMO_08050</name>
</gene>
<dbReference type="SMART" id="SM01134">
    <property type="entry name" value="DeoRC"/>
    <property type="match status" value="1"/>
</dbReference>
<dbReference type="InterPro" id="IPR036390">
    <property type="entry name" value="WH_DNA-bd_sf"/>
</dbReference>
<dbReference type="Gene3D" id="3.30.750.70">
    <property type="entry name" value="4-hydroxybutyrate coenzyme like domains"/>
    <property type="match status" value="1"/>
</dbReference>
<dbReference type="SMART" id="SM00420">
    <property type="entry name" value="HTH_DEOR"/>
    <property type="match status" value="1"/>
</dbReference>
<feature type="domain" description="HTH deoR-type" evidence="4">
    <location>
        <begin position="18"/>
        <end position="73"/>
    </location>
</feature>
<evidence type="ECO:0000313" key="5">
    <source>
        <dbReference type="EMBL" id="EHH69498.1"/>
    </source>
</evidence>
<evidence type="ECO:0000259" key="4">
    <source>
        <dbReference type="PROSITE" id="PS51000"/>
    </source>
</evidence>
<organism evidence="5 6">
    <name type="scientific">Gluconobacter morbifer G707</name>
    <dbReference type="NCBI Taxonomy" id="1088869"/>
    <lineage>
        <taxon>Bacteria</taxon>
        <taxon>Pseudomonadati</taxon>
        <taxon>Pseudomonadota</taxon>
        <taxon>Alphaproteobacteria</taxon>
        <taxon>Acetobacterales</taxon>
        <taxon>Acetobacteraceae</taxon>
        <taxon>Gluconobacter</taxon>
    </lineage>
</organism>
<dbReference type="SUPFAM" id="SSF46785">
    <property type="entry name" value="Winged helix' DNA-binding domain"/>
    <property type="match status" value="1"/>
</dbReference>
<keyword evidence="1" id="KW-0678">Repressor</keyword>